<dbReference type="PANTHER" id="PTHR43798">
    <property type="entry name" value="MONOACYLGLYCEROL LIPASE"/>
    <property type="match status" value="1"/>
</dbReference>
<dbReference type="OrthoDB" id="9796770at2"/>
<evidence type="ECO:0000256" key="1">
    <source>
        <dbReference type="ARBA" id="ARBA00010088"/>
    </source>
</evidence>
<accession>A0A562VCK7</accession>
<dbReference type="GO" id="GO:0006508">
    <property type="term" value="P:proteolysis"/>
    <property type="evidence" value="ECO:0007669"/>
    <property type="project" value="InterPro"/>
</dbReference>
<comment type="similarity">
    <text evidence="1">Belongs to the peptidase S33 family.</text>
</comment>
<keyword evidence="5" id="KW-1185">Reference proteome</keyword>
<dbReference type="InterPro" id="IPR002410">
    <property type="entry name" value="Peptidase_S33"/>
</dbReference>
<name>A0A562VCK7_9ACTN</name>
<dbReference type="GO" id="GO:0004177">
    <property type="term" value="F:aminopeptidase activity"/>
    <property type="evidence" value="ECO:0007669"/>
    <property type="project" value="UniProtKB-EC"/>
</dbReference>
<dbReference type="InterPro" id="IPR050266">
    <property type="entry name" value="AB_hydrolase_sf"/>
</dbReference>
<keyword evidence="2" id="KW-0378">Hydrolase</keyword>
<feature type="domain" description="AB hydrolase-1" evidence="3">
    <location>
        <begin position="23"/>
        <end position="259"/>
    </location>
</feature>
<sequence>MPYAIGPDGNRLWTTRSQAPAGPPVVLCHGGPGLWDYLDPLVTLLPADRQLIRFDQRNCGRSAGPADYRLGTALDDLETVRRHWDVERWIVVGHSYGASLALAYAWRHPERVAGLGYLSGTGPGTDWRPRYRAERARRLGPERERRLRRLQAVETRTPAEERELRTLAWFTDHAEPETGERWAAEDAAAPWPVNEAANRELGAAVEWRAADALKHTARSRVPALFVHGDADPRPWEGARRLAGALPGAVWRLLPGTGHHPWRESPRELAVALTELLGRV</sequence>
<dbReference type="RefSeq" id="WP_147134580.1">
    <property type="nucleotide sequence ID" value="NZ_BAABIJ010000001.1"/>
</dbReference>
<gene>
    <name evidence="4" type="ORF">LX16_1321</name>
</gene>
<protein>
    <submittedName>
        <fullName evidence="4">Proline iminopeptidase</fullName>
    </submittedName>
</protein>
<dbReference type="Gene3D" id="3.40.50.1820">
    <property type="entry name" value="alpha/beta hydrolase"/>
    <property type="match status" value="1"/>
</dbReference>
<evidence type="ECO:0000313" key="5">
    <source>
        <dbReference type="Proteomes" id="UP000321617"/>
    </source>
</evidence>
<dbReference type="PRINTS" id="PR00793">
    <property type="entry name" value="PROAMNOPTASE"/>
</dbReference>
<dbReference type="InterPro" id="IPR000073">
    <property type="entry name" value="AB_hydrolase_1"/>
</dbReference>
<dbReference type="EMBL" id="VLLL01000005">
    <property type="protein sequence ID" value="TWJ15610.1"/>
    <property type="molecule type" value="Genomic_DNA"/>
</dbReference>
<evidence type="ECO:0000313" key="4">
    <source>
        <dbReference type="EMBL" id="TWJ15610.1"/>
    </source>
</evidence>
<comment type="caution">
    <text evidence="4">The sequence shown here is derived from an EMBL/GenBank/DDBJ whole genome shotgun (WGS) entry which is preliminary data.</text>
</comment>
<reference evidence="4 5" key="1">
    <citation type="journal article" date="2013" name="Stand. Genomic Sci.">
        <title>Genomic Encyclopedia of Type Strains, Phase I: The one thousand microbial genomes (KMG-I) project.</title>
        <authorList>
            <person name="Kyrpides N.C."/>
            <person name="Woyke T."/>
            <person name="Eisen J.A."/>
            <person name="Garrity G."/>
            <person name="Lilburn T.G."/>
            <person name="Beck B.J."/>
            <person name="Whitman W.B."/>
            <person name="Hugenholtz P."/>
            <person name="Klenk H.P."/>
        </authorList>
    </citation>
    <scope>NUCLEOTIDE SEQUENCE [LARGE SCALE GENOMIC DNA]</scope>
    <source>
        <strain evidence="4 5">DSM 45044</strain>
    </source>
</reference>
<dbReference type="Proteomes" id="UP000321617">
    <property type="component" value="Unassembled WGS sequence"/>
</dbReference>
<dbReference type="Pfam" id="PF00561">
    <property type="entry name" value="Abhydrolase_1"/>
    <property type="match status" value="1"/>
</dbReference>
<dbReference type="InterPro" id="IPR029058">
    <property type="entry name" value="AB_hydrolase_fold"/>
</dbReference>
<dbReference type="GO" id="GO:0016020">
    <property type="term" value="C:membrane"/>
    <property type="evidence" value="ECO:0007669"/>
    <property type="project" value="TreeGrafter"/>
</dbReference>
<dbReference type="AlphaFoldDB" id="A0A562VCK7"/>
<proteinExistence type="inferred from homology"/>
<dbReference type="PANTHER" id="PTHR43798:SF31">
    <property type="entry name" value="AB HYDROLASE SUPERFAMILY PROTEIN YCLE"/>
    <property type="match status" value="1"/>
</dbReference>
<dbReference type="SUPFAM" id="SSF53474">
    <property type="entry name" value="alpha/beta-Hydrolases"/>
    <property type="match status" value="1"/>
</dbReference>
<organism evidence="4 5">
    <name type="scientific">Stackebrandtia albiflava</name>
    <dbReference type="NCBI Taxonomy" id="406432"/>
    <lineage>
        <taxon>Bacteria</taxon>
        <taxon>Bacillati</taxon>
        <taxon>Actinomycetota</taxon>
        <taxon>Actinomycetes</taxon>
        <taxon>Glycomycetales</taxon>
        <taxon>Glycomycetaceae</taxon>
        <taxon>Stackebrandtia</taxon>
    </lineage>
</organism>
<evidence type="ECO:0000259" key="3">
    <source>
        <dbReference type="Pfam" id="PF00561"/>
    </source>
</evidence>
<evidence type="ECO:0000256" key="2">
    <source>
        <dbReference type="ARBA" id="ARBA00022801"/>
    </source>
</evidence>